<keyword evidence="4" id="KW-0479">Metal-binding</keyword>
<keyword evidence="5" id="KW-0408">Iron</keyword>
<dbReference type="NCBIfam" id="TIGR02826">
    <property type="entry name" value="RNR_activ_nrdG3"/>
    <property type="match status" value="1"/>
</dbReference>
<dbReference type="EMBL" id="PRDL01000001">
    <property type="protein sequence ID" value="MBE8718247.1"/>
    <property type="molecule type" value="Genomic_DNA"/>
</dbReference>
<dbReference type="SFLD" id="SFLDS00029">
    <property type="entry name" value="Radical_SAM"/>
    <property type="match status" value="1"/>
</dbReference>
<proteinExistence type="predicted"/>
<sequence length="151" mass="16756">MQSLRFIAEQVVWQEVPGEVSLAFTVSGCPLRCPGCHSSDSWDAQQGLLLTDNYLQQRITQYENLITCVLFFGGEWRPEALLPLLKLCRAAGLHTCLYSGLDAVAEPITAQLTFLKTGPWIRELGGLDSPTTNQVFTDLRTGKSLNHLFLS</sequence>
<dbReference type="Proteomes" id="UP000652567">
    <property type="component" value="Unassembled WGS sequence"/>
</dbReference>
<comment type="caution">
    <text evidence="7">The sequence shown here is derived from an EMBL/GenBank/DDBJ whole genome shotgun (WGS) entry which is preliminary data.</text>
</comment>
<dbReference type="GO" id="GO:0051539">
    <property type="term" value="F:4 iron, 4 sulfur cluster binding"/>
    <property type="evidence" value="ECO:0007669"/>
    <property type="project" value="UniProtKB-KW"/>
</dbReference>
<keyword evidence="3" id="KW-0949">S-adenosyl-L-methionine</keyword>
<dbReference type="AlphaFoldDB" id="A0A928V7T0"/>
<accession>A0A928V7T0</accession>
<keyword evidence="6" id="KW-0411">Iron-sulfur</keyword>
<dbReference type="SUPFAM" id="SSF102114">
    <property type="entry name" value="Radical SAM enzymes"/>
    <property type="match status" value="1"/>
</dbReference>
<name>A0A928V7T0_9GAMM</name>
<evidence type="ECO:0000313" key="8">
    <source>
        <dbReference type="Proteomes" id="UP000652567"/>
    </source>
</evidence>
<dbReference type="Pfam" id="PF13353">
    <property type="entry name" value="Fer4_12"/>
    <property type="match status" value="1"/>
</dbReference>
<evidence type="ECO:0000256" key="1">
    <source>
        <dbReference type="ARBA" id="ARBA00001966"/>
    </source>
</evidence>
<keyword evidence="2" id="KW-0004">4Fe-4S</keyword>
<comment type="cofactor">
    <cofactor evidence="1">
        <name>[4Fe-4S] cluster</name>
        <dbReference type="ChEBI" id="CHEBI:49883"/>
    </cofactor>
</comment>
<evidence type="ECO:0000256" key="5">
    <source>
        <dbReference type="ARBA" id="ARBA00023004"/>
    </source>
</evidence>
<gene>
    <name evidence="7" type="primary">nrdG</name>
    <name evidence="7" type="ORF">C4F51_13715</name>
</gene>
<dbReference type="PANTHER" id="PTHR30352">
    <property type="entry name" value="PYRUVATE FORMATE-LYASE-ACTIVATING ENZYME"/>
    <property type="match status" value="1"/>
</dbReference>
<reference evidence="7" key="1">
    <citation type="submission" date="2018-07" db="EMBL/GenBank/DDBJ databases">
        <title>Genome assembly of strain Ka43.</title>
        <authorList>
            <person name="Kukolya J."/>
            <person name="Nagy I."/>
            <person name="Horvath B."/>
            <person name="Toth A."/>
        </authorList>
    </citation>
    <scope>NUCLEOTIDE SEQUENCE</scope>
    <source>
        <strain evidence="7">KB43</strain>
    </source>
</reference>
<dbReference type="InterPro" id="IPR034457">
    <property type="entry name" value="Organic_radical-activating"/>
</dbReference>
<evidence type="ECO:0000256" key="6">
    <source>
        <dbReference type="ARBA" id="ARBA00023014"/>
    </source>
</evidence>
<organism evidence="7 8">
    <name type="scientific">Cellvibrio polysaccharolyticus</name>
    <dbReference type="NCBI Taxonomy" id="2082724"/>
    <lineage>
        <taxon>Bacteria</taxon>
        <taxon>Pseudomonadati</taxon>
        <taxon>Pseudomonadota</taxon>
        <taxon>Gammaproteobacteria</taxon>
        <taxon>Cellvibrionales</taxon>
        <taxon>Cellvibrionaceae</taxon>
        <taxon>Cellvibrio</taxon>
    </lineage>
</organism>
<evidence type="ECO:0000256" key="3">
    <source>
        <dbReference type="ARBA" id="ARBA00022691"/>
    </source>
</evidence>
<protein>
    <submittedName>
        <fullName evidence="7">Anaerobic ribonucleoside-triphosphate reductase activating protein</fullName>
    </submittedName>
</protein>
<dbReference type="InterPro" id="IPR013785">
    <property type="entry name" value="Aldolase_TIM"/>
</dbReference>
<keyword evidence="8" id="KW-1185">Reference proteome</keyword>
<dbReference type="InterPro" id="IPR007197">
    <property type="entry name" value="rSAM"/>
</dbReference>
<evidence type="ECO:0000256" key="4">
    <source>
        <dbReference type="ARBA" id="ARBA00022723"/>
    </source>
</evidence>
<dbReference type="GO" id="GO:0046872">
    <property type="term" value="F:metal ion binding"/>
    <property type="evidence" value="ECO:0007669"/>
    <property type="project" value="UniProtKB-KW"/>
</dbReference>
<dbReference type="GO" id="GO:0003824">
    <property type="term" value="F:catalytic activity"/>
    <property type="evidence" value="ECO:0007669"/>
    <property type="project" value="InterPro"/>
</dbReference>
<dbReference type="InterPro" id="IPR058240">
    <property type="entry name" value="rSAM_sf"/>
</dbReference>
<evidence type="ECO:0000256" key="2">
    <source>
        <dbReference type="ARBA" id="ARBA00022485"/>
    </source>
</evidence>
<evidence type="ECO:0000313" key="7">
    <source>
        <dbReference type="EMBL" id="MBE8718247.1"/>
    </source>
</evidence>
<dbReference type="InterPro" id="IPR014191">
    <property type="entry name" value="Anaer_RNR_activator"/>
</dbReference>
<dbReference type="Gene3D" id="3.20.20.70">
    <property type="entry name" value="Aldolase class I"/>
    <property type="match status" value="1"/>
</dbReference>